<name>A0A9D1T2Q0_9BACT</name>
<reference evidence="1" key="2">
    <citation type="journal article" date="2021" name="PeerJ">
        <title>Extensive microbial diversity within the chicken gut microbiome revealed by metagenomics and culture.</title>
        <authorList>
            <person name="Gilroy R."/>
            <person name="Ravi A."/>
            <person name="Getino M."/>
            <person name="Pursley I."/>
            <person name="Horton D.L."/>
            <person name="Alikhan N.F."/>
            <person name="Baker D."/>
            <person name="Gharbi K."/>
            <person name="Hall N."/>
            <person name="Watson M."/>
            <person name="Adriaenssens E.M."/>
            <person name="Foster-Nyarko E."/>
            <person name="Jarju S."/>
            <person name="Secka A."/>
            <person name="Antonio M."/>
            <person name="Oren A."/>
            <person name="Chaudhuri R.R."/>
            <person name="La Ragione R."/>
            <person name="Hildebrand F."/>
            <person name="Pallen M.J."/>
        </authorList>
    </citation>
    <scope>NUCLEOTIDE SEQUENCE</scope>
    <source>
        <strain evidence="1">35461</strain>
    </source>
</reference>
<organism evidence="1 2">
    <name type="scientific">Candidatus Spyradenecus faecavium</name>
    <dbReference type="NCBI Taxonomy" id="2840947"/>
    <lineage>
        <taxon>Bacteria</taxon>
        <taxon>Pseudomonadati</taxon>
        <taxon>Lentisphaerota</taxon>
        <taxon>Lentisphaeria</taxon>
        <taxon>Lentisphaerales</taxon>
        <taxon>Lentisphaeraceae</taxon>
        <taxon>Lentisphaeraceae incertae sedis</taxon>
        <taxon>Candidatus Spyradenecus</taxon>
    </lineage>
</organism>
<gene>
    <name evidence="1" type="ORF">IAC79_02105</name>
</gene>
<sequence length="262" mass="28446">MAESLETTETFPQTISKQADLKTTTVVYRGAWKAISQTAKDLKVGTTGMQNSSAGGNSLPNFNPDREYIAGVVATRQQGGLGTLQVTLAARDEIETWSLDFLEVQKPIVNWHFGKENGPDIGLLRKWQRLESVDGAWEAYSNFLTEVGDEGSKLTGDTLALAEKIYKGVEYFSVYTPVLTRTSVVPNLEKIELGGIGTIGAPSANNPAGGLNISSLTKLAKEWLKTADRLQGAIDGTFQRIEQWTGADKWDPDLYGPSEGGE</sequence>
<accession>A0A9D1T2Q0</accession>
<evidence type="ECO:0000313" key="2">
    <source>
        <dbReference type="Proteomes" id="UP000886845"/>
    </source>
</evidence>
<dbReference type="AlphaFoldDB" id="A0A9D1T2Q0"/>
<protein>
    <submittedName>
        <fullName evidence="1">Uncharacterized protein</fullName>
    </submittedName>
</protein>
<comment type="caution">
    <text evidence="1">The sequence shown here is derived from an EMBL/GenBank/DDBJ whole genome shotgun (WGS) entry which is preliminary data.</text>
</comment>
<proteinExistence type="predicted"/>
<evidence type="ECO:0000313" key="1">
    <source>
        <dbReference type="EMBL" id="HIV08894.1"/>
    </source>
</evidence>
<dbReference type="Proteomes" id="UP000886845">
    <property type="component" value="Unassembled WGS sequence"/>
</dbReference>
<dbReference type="EMBL" id="DVOR01000066">
    <property type="protein sequence ID" value="HIV08894.1"/>
    <property type="molecule type" value="Genomic_DNA"/>
</dbReference>
<reference evidence="1" key="1">
    <citation type="submission" date="2020-10" db="EMBL/GenBank/DDBJ databases">
        <authorList>
            <person name="Gilroy R."/>
        </authorList>
    </citation>
    <scope>NUCLEOTIDE SEQUENCE</scope>
    <source>
        <strain evidence="1">35461</strain>
    </source>
</reference>